<name>A0A7C1JKN8_9CHLR</name>
<evidence type="ECO:0000259" key="4">
    <source>
        <dbReference type="PROSITE" id="PS50987"/>
    </source>
</evidence>
<evidence type="ECO:0000256" key="1">
    <source>
        <dbReference type="ARBA" id="ARBA00023015"/>
    </source>
</evidence>
<organism evidence="5">
    <name type="scientific">Caldilinea aerophila</name>
    <dbReference type="NCBI Taxonomy" id="133453"/>
    <lineage>
        <taxon>Bacteria</taxon>
        <taxon>Bacillati</taxon>
        <taxon>Chloroflexota</taxon>
        <taxon>Caldilineae</taxon>
        <taxon>Caldilineales</taxon>
        <taxon>Caldilineaceae</taxon>
        <taxon>Caldilinea</taxon>
    </lineage>
</organism>
<dbReference type="CDD" id="cd00090">
    <property type="entry name" value="HTH_ARSR"/>
    <property type="match status" value="1"/>
</dbReference>
<evidence type="ECO:0000256" key="3">
    <source>
        <dbReference type="ARBA" id="ARBA00023163"/>
    </source>
</evidence>
<feature type="domain" description="HTH arsR-type" evidence="4">
    <location>
        <begin position="1"/>
        <end position="94"/>
    </location>
</feature>
<dbReference type="InterPro" id="IPR001845">
    <property type="entry name" value="HTH_ArsR_DNA-bd_dom"/>
</dbReference>
<keyword evidence="1" id="KW-0805">Transcription regulation</keyword>
<dbReference type="PANTHER" id="PTHR33154:SF18">
    <property type="entry name" value="ARSENICAL RESISTANCE OPERON REPRESSOR"/>
    <property type="match status" value="1"/>
</dbReference>
<keyword evidence="2" id="KW-0238">DNA-binding</keyword>
<keyword evidence="3" id="KW-0804">Transcription</keyword>
<dbReference type="InterPro" id="IPR011991">
    <property type="entry name" value="ArsR-like_HTH"/>
</dbReference>
<dbReference type="InterPro" id="IPR036388">
    <property type="entry name" value="WH-like_DNA-bd_sf"/>
</dbReference>
<sequence length="118" mass="13625">MLERLARWLKVLGEPNRLRIIQLLREGVQCNCELGDALHMAPNLISHHLRVLREAGLVEIERDPLDARWVYYSLNRAALAELTATFSTFFDPMQVKDRRPECGSRGDFFRSDEIIMAA</sequence>
<proteinExistence type="predicted"/>
<dbReference type="SUPFAM" id="SSF46785">
    <property type="entry name" value="Winged helix' DNA-binding domain"/>
    <property type="match status" value="1"/>
</dbReference>
<evidence type="ECO:0000256" key="2">
    <source>
        <dbReference type="ARBA" id="ARBA00023125"/>
    </source>
</evidence>
<comment type="caution">
    <text evidence="5">The sequence shown here is derived from an EMBL/GenBank/DDBJ whole genome shotgun (WGS) entry which is preliminary data.</text>
</comment>
<dbReference type="GO" id="GO:0003700">
    <property type="term" value="F:DNA-binding transcription factor activity"/>
    <property type="evidence" value="ECO:0007669"/>
    <property type="project" value="InterPro"/>
</dbReference>
<dbReference type="Gene3D" id="1.10.10.10">
    <property type="entry name" value="Winged helix-like DNA-binding domain superfamily/Winged helix DNA-binding domain"/>
    <property type="match status" value="1"/>
</dbReference>
<dbReference type="PROSITE" id="PS50987">
    <property type="entry name" value="HTH_ARSR_2"/>
    <property type="match status" value="1"/>
</dbReference>
<dbReference type="GO" id="GO:0003677">
    <property type="term" value="F:DNA binding"/>
    <property type="evidence" value="ECO:0007669"/>
    <property type="project" value="UniProtKB-KW"/>
</dbReference>
<dbReference type="SMART" id="SM00418">
    <property type="entry name" value="HTH_ARSR"/>
    <property type="match status" value="1"/>
</dbReference>
<dbReference type="PANTHER" id="PTHR33154">
    <property type="entry name" value="TRANSCRIPTIONAL REGULATOR, ARSR FAMILY"/>
    <property type="match status" value="1"/>
</dbReference>
<reference evidence="5" key="1">
    <citation type="journal article" date="2020" name="mSystems">
        <title>Genome- and Community-Level Interaction Insights into Carbon Utilization and Element Cycling Functions of Hydrothermarchaeota in Hydrothermal Sediment.</title>
        <authorList>
            <person name="Zhou Z."/>
            <person name="Liu Y."/>
            <person name="Xu W."/>
            <person name="Pan J."/>
            <person name="Luo Z.H."/>
            <person name="Li M."/>
        </authorList>
    </citation>
    <scope>NUCLEOTIDE SEQUENCE [LARGE SCALE GENOMIC DNA]</scope>
    <source>
        <strain evidence="5">SpSt-289</strain>
    </source>
</reference>
<gene>
    <name evidence="5" type="ORF">ENQ20_09135</name>
</gene>
<dbReference type="NCBIfam" id="NF033788">
    <property type="entry name" value="HTH_metalloreg"/>
    <property type="match status" value="1"/>
</dbReference>
<dbReference type="InterPro" id="IPR051081">
    <property type="entry name" value="HTH_MetalResp_TranReg"/>
</dbReference>
<evidence type="ECO:0000313" key="5">
    <source>
        <dbReference type="EMBL" id="HDX31642.1"/>
    </source>
</evidence>
<dbReference type="AlphaFoldDB" id="A0A7C1JKN8"/>
<dbReference type="InterPro" id="IPR036390">
    <property type="entry name" value="WH_DNA-bd_sf"/>
</dbReference>
<dbReference type="EMBL" id="DSMG01000089">
    <property type="protein sequence ID" value="HDX31642.1"/>
    <property type="molecule type" value="Genomic_DNA"/>
</dbReference>
<dbReference type="PRINTS" id="PR00778">
    <property type="entry name" value="HTHARSR"/>
</dbReference>
<accession>A0A7C1JKN8</accession>
<dbReference type="Pfam" id="PF01022">
    <property type="entry name" value="HTH_5"/>
    <property type="match status" value="1"/>
</dbReference>
<protein>
    <submittedName>
        <fullName evidence="5">ArsR family transcriptional regulator</fullName>
    </submittedName>
</protein>